<feature type="domain" description="Tyr recombinase" evidence="2">
    <location>
        <begin position="236"/>
        <end position="448"/>
    </location>
</feature>
<dbReference type="PANTHER" id="PTHR30349">
    <property type="entry name" value="PHAGE INTEGRASE-RELATED"/>
    <property type="match status" value="1"/>
</dbReference>
<protein>
    <submittedName>
        <fullName evidence="3">Tyrosine-type recombinase/integrase</fullName>
    </submittedName>
</protein>
<dbReference type="PANTHER" id="PTHR30349:SF64">
    <property type="entry name" value="PROPHAGE INTEGRASE INTD-RELATED"/>
    <property type="match status" value="1"/>
</dbReference>
<dbReference type="InterPro" id="IPR002104">
    <property type="entry name" value="Integrase_catalytic"/>
</dbReference>
<dbReference type="InterPro" id="IPR011010">
    <property type="entry name" value="DNA_brk_join_enz"/>
</dbReference>
<gene>
    <name evidence="3" type="ORF">KGQ19_11075</name>
</gene>
<name>A0ABS5KMX2_9ACTN</name>
<evidence type="ECO:0000259" key="2">
    <source>
        <dbReference type="PROSITE" id="PS51898"/>
    </source>
</evidence>
<evidence type="ECO:0000256" key="1">
    <source>
        <dbReference type="ARBA" id="ARBA00023172"/>
    </source>
</evidence>
<comment type="caution">
    <text evidence="3">The sequence shown here is derived from an EMBL/GenBank/DDBJ whole genome shotgun (WGS) entry which is preliminary data.</text>
</comment>
<evidence type="ECO:0000313" key="4">
    <source>
        <dbReference type="Proteomes" id="UP000730482"/>
    </source>
</evidence>
<dbReference type="InterPro" id="IPR050090">
    <property type="entry name" value="Tyrosine_recombinase_XerCD"/>
</dbReference>
<proteinExistence type="predicted"/>
<dbReference type="RefSeq" id="WP_194896528.1">
    <property type="nucleotide sequence ID" value="NZ_JAAFYZ010000028.1"/>
</dbReference>
<dbReference type="Gene3D" id="1.10.443.10">
    <property type="entry name" value="Intergrase catalytic core"/>
    <property type="match status" value="1"/>
</dbReference>
<dbReference type="SUPFAM" id="SSF56349">
    <property type="entry name" value="DNA breaking-rejoining enzymes"/>
    <property type="match status" value="1"/>
</dbReference>
<keyword evidence="1" id="KW-0233">DNA recombination</keyword>
<keyword evidence="4" id="KW-1185">Reference proteome</keyword>
<sequence length="459" mass="50929">MDPSYDVHIWSIQEYKGKKRTTHRLRWLVAGRTFTESFVTSALAEAFRAKLLTAAREGFPFDTETGLPEHMIAKKAVPKGPTVYEHLVEYAEMKWPRLAPNSRSGVAETLAVVAPVLSRDLPGRPDPVVLRRALYRYAFNFSRSKDTAPQDVTQALDWIVKSSIPLKDLADAMVVRKALDALSLKMDGSAAAAKGVTRKRAVFYNALGYAVELKRLPTNPINEIGWRAPRTTEVVDRRVVVNPVQARALLSAVEKQGRYGKKLVAFFALMYFAALRPSEAKSLREDQCELPEQGWGTLHLAKSAPRAGSAWTDNGKPHEERGLKHRAVDDVRPVPACPELVKILRDHVANFPPRNGGPLFVAARGGVVNDSIYTKTWRDARFDALTARQFASPMAKRPYDLRHAAVSTWLNAGVPPTQIAEWAGHSVEVLLRVYAKCIDGQDEVARRRIEDALGGPDGA</sequence>
<accession>A0ABS5KMX2</accession>
<organism evidence="3 4">
    <name type="scientific">Catenulispora pinistramenti</name>
    <dbReference type="NCBI Taxonomy" id="2705254"/>
    <lineage>
        <taxon>Bacteria</taxon>
        <taxon>Bacillati</taxon>
        <taxon>Actinomycetota</taxon>
        <taxon>Actinomycetes</taxon>
        <taxon>Catenulisporales</taxon>
        <taxon>Catenulisporaceae</taxon>
        <taxon>Catenulispora</taxon>
    </lineage>
</organism>
<dbReference type="EMBL" id="JAAFYZ010000028">
    <property type="protein sequence ID" value="MBS2547413.1"/>
    <property type="molecule type" value="Genomic_DNA"/>
</dbReference>
<dbReference type="PROSITE" id="PS51898">
    <property type="entry name" value="TYR_RECOMBINASE"/>
    <property type="match status" value="1"/>
</dbReference>
<dbReference type="InterPro" id="IPR013762">
    <property type="entry name" value="Integrase-like_cat_sf"/>
</dbReference>
<dbReference type="Proteomes" id="UP000730482">
    <property type="component" value="Unassembled WGS sequence"/>
</dbReference>
<reference evidence="3 4" key="1">
    <citation type="submission" date="2020-02" db="EMBL/GenBank/DDBJ databases">
        <title>Acidophilic actinobacteria isolated from forest soil.</title>
        <authorList>
            <person name="Golinska P."/>
        </authorList>
    </citation>
    <scope>NUCLEOTIDE SEQUENCE [LARGE SCALE GENOMIC DNA]</scope>
    <source>
        <strain evidence="3 4">NL8</strain>
    </source>
</reference>
<evidence type="ECO:0000313" key="3">
    <source>
        <dbReference type="EMBL" id="MBS2547413.1"/>
    </source>
</evidence>